<proteinExistence type="predicted"/>
<feature type="compositionally biased region" description="Polar residues" evidence="1">
    <location>
        <begin position="119"/>
        <end position="131"/>
    </location>
</feature>
<gene>
    <name evidence="2" type="ORF">P171DRAFT_494534</name>
</gene>
<organism evidence="2 3">
    <name type="scientific">Karstenula rhodostoma CBS 690.94</name>
    <dbReference type="NCBI Taxonomy" id="1392251"/>
    <lineage>
        <taxon>Eukaryota</taxon>
        <taxon>Fungi</taxon>
        <taxon>Dikarya</taxon>
        <taxon>Ascomycota</taxon>
        <taxon>Pezizomycotina</taxon>
        <taxon>Dothideomycetes</taxon>
        <taxon>Pleosporomycetidae</taxon>
        <taxon>Pleosporales</taxon>
        <taxon>Massarineae</taxon>
        <taxon>Didymosphaeriaceae</taxon>
        <taxon>Karstenula</taxon>
    </lineage>
</organism>
<reference evidence="2" key="1">
    <citation type="journal article" date="2020" name="Stud. Mycol.">
        <title>101 Dothideomycetes genomes: a test case for predicting lifestyles and emergence of pathogens.</title>
        <authorList>
            <person name="Haridas S."/>
            <person name="Albert R."/>
            <person name="Binder M."/>
            <person name="Bloem J."/>
            <person name="Labutti K."/>
            <person name="Salamov A."/>
            <person name="Andreopoulos B."/>
            <person name="Baker S."/>
            <person name="Barry K."/>
            <person name="Bills G."/>
            <person name="Bluhm B."/>
            <person name="Cannon C."/>
            <person name="Castanera R."/>
            <person name="Culley D."/>
            <person name="Daum C."/>
            <person name="Ezra D."/>
            <person name="Gonzalez J."/>
            <person name="Henrissat B."/>
            <person name="Kuo A."/>
            <person name="Liang C."/>
            <person name="Lipzen A."/>
            <person name="Lutzoni F."/>
            <person name="Magnuson J."/>
            <person name="Mondo S."/>
            <person name="Nolan M."/>
            <person name="Ohm R."/>
            <person name="Pangilinan J."/>
            <person name="Park H.-J."/>
            <person name="Ramirez L."/>
            <person name="Alfaro M."/>
            <person name="Sun H."/>
            <person name="Tritt A."/>
            <person name="Yoshinaga Y."/>
            <person name="Zwiers L.-H."/>
            <person name="Turgeon B."/>
            <person name="Goodwin S."/>
            <person name="Spatafora J."/>
            <person name="Crous P."/>
            <person name="Grigoriev I."/>
        </authorList>
    </citation>
    <scope>NUCLEOTIDE SEQUENCE</scope>
    <source>
        <strain evidence="2">CBS 690.94</strain>
    </source>
</reference>
<dbReference type="EMBL" id="MU001501">
    <property type="protein sequence ID" value="KAF2444281.1"/>
    <property type="molecule type" value="Genomic_DNA"/>
</dbReference>
<name>A0A9P4PK12_9PLEO</name>
<keyword evidence="3" id="KW-1185">Reference proteome</keyword>
<feature type="compositionally biased region" description="Polar residues" evidence="1">
    <location>
        <begin position="100"/>
        <end position="109"/>
    </location>
</feature>
<evidence type="ECO:0000313" key="3">
    <source>
        <dbReference type="Proteomes" id="UP000799764"/>
    </source>
</evidence>
<sequence length="322" mass="35820">MPSCNAQWLHTARTRDKGYSMDVMRRSVRRLVAPFYPGSLSPPAFPSSHPRQAFNYPPSAARRPLDLKTPVPIRRRDATSLKYAVRQELALHQRPLTDQPADTRSTEMITAQDEPGSPLLSSQVLPSTPVSDSEPHPKSDGGIVSTEKTETEDKSGSSLVNGNTPVADTQPRALEIAWSQPVYRPCSEAYGSYREAFPTIKTTLEAAYGDELRYPHPTQYIPAYLVISRYPPPQVHSQPGIHETPEATVAEKSNTSVEREKISDVEPRIPPSIHALAMNRSHSASEENQVGYSTISLCRRGKGQVQARCLRQPYKKRIGLDR</sequence>
<feature type="region of interest" description="Disordered" evidence="1">
    <location>
        <begin position="92"/>
        <end position="166"/>
    </location>
</feature>
<feature type="compositionally biased region" description="Polar residues" evidence="1">
    <location>
        <begin position="156"/>
        <end position="166"/>
    </location>
</feature>
<feature type="region of interest" description="Disordered" evidence="1">
    <location>
        <begin position="41"/>
        <end position="73"/>
    </location>
</feature>
<dbReference type="Proteomes" id="UP000799764">
    <property type="component" value="Unassembled WGS sequence"/>
</dbReference>
<dbReference type="AlphaFoldDB" id="A0A9P4PK12"/>
<accession>A0A9P4PK12</accession>
<comment type="caution">
    <text evidence="2">The sequence shown here is derived from an EMBL/GenBank/DDBJ whole genome shotgun (WGS) entry which is preliminary data.</text>
</comment>
<protein>
    <submittedName>
        <fullName evidence="2">Uncharacterized protein</fullName>
    </submittedName>
</protein>
<evidence type="ECO:0000256" key="1">
    <source>
        <dbReference type="SAM" id="MobiDB-lite"/>
    </source>
</evidence>
<evidence type="ECO:0000313" key="2">
    <source>
        <dbReference type="EMBL" id="KAF2444281.1"/>
    </source>
</evidence>